<accession>A0ACC2ZT69</accession>
<name>A0ACC2ZT69_9EURO</name>
<gene>
    <name evidence="1" type="ORF">H2198_009872</name>
</gene>
<dbReference type="EMBL" id="JAPDRQ010000304">
    <property type="protein sequence ID" value="KAJ9650824.1"/>
    <property type="molecule type" value="Genomic_DNA"/>
</dbReference>
<sequence length="482" mass="53402">MESNKNYVDENSLISSVSDTTSIAQAKTGATKRKRKCVTMPKKSRGKAAPHSEEALRATVAKRKAVNKVEEESEPELVETQPAKPKAKSTKNAELKTTGRTTTKGRPRKKDTVSEEVEVDEDDVPSPAFARSNFAQTKSVKTLPKPVTENKVKPGVKKPRKAPVHATEEVMSEPEGEDDVATQPPKKKVRTESRVRQEPSYRRRAGSVSDAERGDPMLRRKLGDVTRKYENMEVKYRNLKDVAVSEANANVEKLRKQCEAITEASNKLVTSLKKELALQAPLAQESRQLKKVVQTHETEAETLRAANNELSATLATAQNEIKTLQAKLAAARSASTVPESKVPSSAVKPAGLARAPVPVVSESAQIAQLKLDLYGDLTGLIIRGVKVEKEGDTYDCIQTGRNGTLHFKLYIDHEEAKSLSFEEVEFLYTPLLDANRDRDLIEIMPPYLSEDITFARENAAKFYARVVDTLTRKHEEVEEETG</sequence>
<dbReference type="Proteomes" id="UP001172386">
    <property type="component" value="Unassembled WGS sequence"/>
</dbReference>
<protein>
    <submittedName>
        <fullName evidence="1">Uncharacterized protein</fullName>
    </submittedName>
</protein>
<evidence type="ECO:0000313" key="2">
    <source>
        <dbReference type="Proteomes" id="UP001172386"/>
    </source>
</evidence>
<keyword evidence="2" id="KW-1185">Reference proteome</keyword>
<evidence type="ECO:0000313" key="1">
    <source>
        <dbReference type="EMBL" id="KAJ9650824.1"/>
    </source>
</evidence>
<organism evidence="1 2">
    <name type="scientific">Neophaeococcomyces mojaviensis</name>
    <dbReference type="NCBI Taxonomy" id="3383035"/>
    <lineage>
        <taxon>Eukaryota</taxon>
        <taxon>Fungi</taxon>
        <taxon>Dikarya</taxon>
        <taxon>Ascomycota</taxon>
        <taxon>Pezizomycotina</taxon>
        <taxon>Eurotiomycetes</taxon>
        <taxon>Chaetothyriomycetidae</taxon>
        <taxon>Chaetothyriales</taxon>
        <taxon>Chaetothyriales incertae sedis</taxon>
        <taxon>Neophaeococcomyces</taxon>
    </lineage>
</organism>
<reference evidence="1" key="1">
    <citation type="submission" date="2022-10" db="EMBL/GenBank/DDBJ databases">
        <title>Culturing micro-colonial fungi from biological soil crusts in the Mojave desert and describing Neophaeococcomyces mojavensis, and introducing the new genera and species Taxawa tesnikishii.</title>
        <authorList>
            <person name="Kurbessoian T."/>
            <person name="Stajich J.E."/>
        </authorList>
    </citation>
    <scope>NUCLEOTIDE SEQUENCE</scope>
    <source>
        <strain evidence="1">JES_112</strain>
    </source>
</reference>
<comment type="caution">
    <text evidence="1">The sequence shown here is derived from an EMBL/GenBank/DDBJ whole genome shotgun (WGS) entry which is preliminary data.</text>
</comment>
<proteinExistence type="predicted"/>